<dbReference type="Proteomes" id="UP000078240">
    <property type="component" value="Unassembled WGS sequence"/>
</dbReference>
<dbReference type="AlphaFoldDB" id="A0A179FQI4"/>
<proteinExistence type="predicted"/>
<reference evidence="2 4" key="1">
    <citation type="submission" date="2016-02" db="EMBL/GenBank/DDBJ databases">
        <title>Biosynthesis of antibiotic leucinostatins and their inhibition on Phytophthora in bio-control Purpureocillium lilacinum.</title>
        <authorList>
            <person name="Wang G."/>
            <person name="Liu Z."/>
            <person name="Lin R."/>
            <person name="Li E."/>
            <person name="Mao Z."/>
            <person name="Ling J."/>
            <person name="Yin W."/>
            <person name="Xie B."/>
        </authorList>
    </citation>
    <scope>NUCLEOTIDE SEQUENCE [LARGE SCALE GENOMIC DNA]</scope>
    <source>
        <strain evidence="3">PLBJ-1</strain>
        <strain evidence="2">PLFJ-1</strain>
    </source>
</reference>
<evidence type="ECO:0000313" key="2">
    <source>
        <dbReference type="EMBL" id="OAQ67528.1"/>
    </source>
</evidence>
<dbReference type="EMBL" id="LSBI01000022">
    <property type="protein sequence ID" value="OAQ67528.1"/>
    <property type="molecule type" value="Genomic_DNA"/>
</dbReference>
<gene>
    <name evidence="3" type="ORF">VFPBJ_10804</name>
    <name evidence="2" type="ORF">VFPFJ_11117</name>
</gene>
<organism evidence="2 4">
    <name type="scientific">Purpureocillium lilacinum</name>
    <name type="common">Paecilomyces lilacinus</name>
    <dbReference type="NCBI Taxonomy" id="33203"/>
    <lineage>
        <taxon>Eukaryota</taxon>
        <taxon>Fungi</taxon>
        <taxon>Dikarya</taxon>
        <taxon>Ascomycota</taxon>
        <taxon>Pezizomycotina</taxon>
        <taxon>Sordariomycetes</taxon>
        <taxon>Hypocreomycetidae</taxon>
        <taxon>Hypocreales</taxon>
        <taxon>Ophiocordycipitaceae</taxon>
        <taxon>Purpureocillium</taxon>
    </lineage>
</organism>
<dbReference type="EMBL" id="LSBH01000011">
    <property type="protein sequence ID" value="OAQ69429.1"/>
    <property type="molecule type" value="Genomic_DNA"/>
</dbReference>
<sequence length="128" mass="14002">MILSGDSAALHRARNGFSAFAELRSCPDRQLTITVNRRAAQKLTVPGNDQGPLGSVDLQVEGARRFTRWPELPLPEPYGSIEPSPHPGRRRPGAAKRFELPNLQQDSGSLVHARGRLVQMPCRLGSAI</sequence>
<protein>
    <submittedName>
        <fullName evidence="2">Uncharacterized protein</fullName>
    </submittedName>
</protein>
<dbReference type="Proteomes" id="UP000078340">
    <property type="component" value="Unassembled WGS sequence"/>
</dbReference>
<feature type="region of interest" description="Disordered" evidence="1">
    <location>
        <begin position="71"/>
        <end position="106"/>
    </location>
</feature>
<accession>A0A179FQI4</accession>
<evidence type="ECO:0000256" key="1">
    <source>
        <dbReference type="SAM" id="MobiDB-lite"/>
    </source>
</evidence>
<evidence type="ECO:0000313" key="3">
    <source>
        <dbReference type="EMBL" id="OAQ69429.1"/>
    </source>
</evidence>
<evidence type="ECO:0000313" key="4">
    <source>
        <dbReference type="Proteomes" id="UP000078340"/>
    </source>
</evidence>
<comment type="caution">
    <text evidence="2">The sequence shown here is derived from an EMBL/GenBank/DDBJ whole genome shotgun (WGS) entry which is preliminary data.</text>
</comment>
<name>A0A179FQI4_PURLI</name>